<dbReference type="GO" id="GO:0030133">
    <property type="term" value="C:transport vesicle"/>
    <property type="evidence" value="ECO:0007669"/>
    <property type="project" value="UniProtKB-SubCell"/>
</dbReference>
<dbReference type="GO" id="GO:0006887">
    <property type="term" value="P:exocytosis"/>
    <property type="evidence" value="ECO:0007669"/>
    <property type="project" value="UniProtKB-KW"/>
</dbReference>
<dbReference type="Proteomes" id="UP000761534">
    <property type="component" value="Unassembled WGS sequence"/>
</dbReference>
<dbReference type="InterPro" id="IPR016159">
    <property type="entry name" value="Cullin_repeat-like_dom_sf"/>
</dbReference>
<keyword evidence="10" id="KW-1185">Reference proteome</keyword>
<dbReference type="Pfam" id="PF08700">
    <property type="entry name" value="VPS51_Exo84_N"/>
    <property type="match status" value="1"/>
</dbReference>
<gene>
    <name evidence="9" type="ORF">TRICI_004966</name>
</gene>
<keyword evidence="6" id="KW-0653">Protein transport</keyword>
<dbReference type="GO" id="GO:0000145">
    <property type="term" value="C:exocyst"/>
    <property type="evidence" value="ECO:0007669"/>
    <property type="project" value="InterPro"/>
</dbReference>
<dbReference type="AlphaFoldDB" id="A0A642UZG1"/>
<feature type="region of interest" description="Disordered" evidence="7">
    <location>
        <begin position="1"/>
        <end position="69"/>
    </location>
</feature>
<keyword evidence="5" id="KW-0268">Exocytosis</keyword>
<keyword evidence="4" id="KW-0813">Transport</keyword>
<dbReference type="Gene3D" id="1.20.58.1210">
    <property type="entry name" value="Exo84p, N-terminal helical domain"/>
    <property type="match status" value="1"/>
</dbReference>
<evidence type="ECO:0000256" key="1">
    <source>
        <dbReference type="ARBA" id="ARBA00004398"/>
    </source>
</evidence>
<dbReference type="InterPro" id="IPR032403">
    <property type="entry name" value="Exo84_C"/>
</dbReference>
<evidence type="ECO:0000256" key="2">
    <source>
        <dbReference type="ARBA" id="ARBA00007210"/>
    </source>
</evidence>
<organism evidence="9 10">
    <name type="scientific">Trichomonascus ciferrii</name>
    <dbReference type="NCBI Taxonomy" id="44093"/>
    <lineage>
        <taxon>Eukaryota</taxon>
        <taxon>Fungi</taxon>
        <taxon>Dikarya</taxon>
        <taxon>Ascomycota</taxon>
        <taxon>Saccharomycotina</taxon>
        <taxon>Dipodascomycetes</taxon>
        <taxon>Dipodascales</taxon>
        <taxon>Trichomonascaceae</taxon>
        <taxon>Trichomonascus</taxon>
        <taxon>Trichomonascus ciferrii complex</taxon>
    </lineage>
</organism>
<evidence type="ECO:0000313" key="9">
    <source>
        <dbReference type="EMBL" id="KAA8907490.1"/>
    </source>
</evidence>
<comment type="subcellular location">
    <subcellularLocation>
        <location evidence="1">Cytoplasmic vesicle</location>
        <location evidence="1">Secretory vesicle</location>
    </subcellularLocation>
</comment>
<evidence type="ECO:0000256" key="7">
    <source>
        <dbReference type="SAM" id="MobiDB-lite"/>
    </source>
</evidence>
<feature type="compositionally biased region" description="Basic and acidic residues" evidence="7">
    <location>
        <begin position="122"/>
        <end position="136"/>
    </location>
</feature>
<dbReference type="GO" id="GO:0006893">
    <property type="term" value="P:Golgi to plasma membrane transport"/>
    <property type="evidence" value="ECO:0007669"/>
    <property type="project" value="TreeGrafter"/>
</dbReference>
<evidence type="ECO:0000256" key="3">
    <source>
        <dbReference type="ARBA" id="ARBA00021269"/>
    </source>
</evidence>
<dbReference type="InterPro" id="IPR011993">
    <property type="entry name" value="PH-like_dom_sf"/>
</dbReference>
<dbReference type="InterPro" id="IPR042561">
    <property type="entry name" value="Exo84_C_1"/>
</dbReference>
<dbReference type="Pfam" id="PF25345">
    <property type="entry name" value="PH_EXO84"/>
    <property type="match status" value="1"/>
</dbReference>
<reference evidence="9" key="1">
    <citation type="journal article" date="2019" name="G3 (Bethesda)">
        <title>Genome Assemblies of Two Rare Opportunistic Yeast Pathogens: Diutina rugosa (syn. Candida rugosa) and Trichomonascus ciferrii (syn. Candida ciferrii).</title>
        <authorList>
            <person name="Mixao V."/>
            <person name="Saus E."/>
            <person name="Hansen A.P."/>
            <person name="Lass-Florl C."/>
            <person name="Gabaldon T."/>
        </authorList>
    </citation>
    <scope>NUCLEOTIDE SEQUENCE</scope>
    <source>
        <strain evidence="9">CBS 4856</strain>
    </source>
</reference>
<dbReference type="PANTHER" id="PTHR21426">
    <property type="entry name" value="EXOCYST COMPLEX COMPONENT 8"/>
    <property type="match status" value="1"/>
</dbReference>
<evidence type="ECO:0000313" key="10">
    <source>
        <dbReference type="Proteomes" id="UP000761534"/>
    </source>
</evidence>
<dbReference type="Pfam" id="PF16528">
    <property type="entry name" value="Exo84_C"/>
    <property type="match status" value="1"/>
</dbReference>
<comment type="caution">
    <text evidence="9">The sequence shown here is derived from an EMBL/GenBank/DDBJ whole genome shotgun (WGS) entry which is preliminary data.</text>
</comment>
<evidence type="ECO:0000256" key="4">
    <source>
        <dbReference type="ARBA" id="ARBA00022448"/>
    </source>
</evidence>
<dbReference type="Gene3D" id="2.30.29.30">
    <property type="entry name" value="Pleckstrin-homology domain (PH domain)/Phosphotyrosine-binding domain (PTB)"/>
    <property type="match status" value="1"/>
</dbReference>
<dbReference type="VEuPathDB" id="FungiDB:TRICI_004966"/>
<dbReference type="InterPro" id="IPR033961">
    <property type="entry name" value="Exo84"/>
</dbReference>
<dbReference type="InterPro" id="IPR042560">
    <property type="entry name" value="Exo84_C_2"/>
</dbReference>
<dbReference type="GO" id="GO:0015031">
    <property type="term" value="P:protein transport"/>
    <property type="evidence" value="ECO:0007669"/>
    <property type="project" value="UniProtKB-KW"/>
</dbReference>
<evidence type="ECO:0000259" key="8">
    <source>
        <dbReference type="Pfam" id="PF16528"/>
    </source>
</evidence>
<dbReference type="EMBL" id="SWFS01000378">
    <property type="protein sequence ID" value="KAA8907490.1"/>
    <property type="molecule type" value="Genomic_DNA"/>
</dbReference>
<accession>A0A642UZG1</accession>
<dbReference type="OrthoDB" id="642193at2759"/>
<dbReference type="SUPFAM" id="SSF74788">
    <property type="entry name" value="Cullin repeat-like"/>
    <property type="match status" value="1"/>
</dbReference>
<evidence type="ECO:0000256" key="6">
    <source>
        <dbReference type="ARBA" id="ARBA00022927"/>
    </source>
</evidence>
<protein>
    <recommendedName>
        <fullName evidence="3">Exocyst complex component EXO84</fullName>
    </recommendedName>
</protein>
<proteinExistence type="inferred from homology"/>
<evidence type="ECO:0000256" key="5">
    <source>
        <dbReference type="ARBA" id="ARBA00022483"/>
    </source>
</evidence>
<dbReference type="PANTHER" id="PTHR21426:SF12">
    <property type="entry name" value="EXOCYST COMPLEX COMPONENT 8"/>
    <property type="match status" value="1"/>
</dbReference>
<comment type="similarity">
    <text evidence="2">Belongs to the EXO84 family.</text>
</comment>
<feature type="compositionally biased region" description="Low complexity" evidence="7">
    <location>
        <begin position="98"/>
        <end position="121"/>
    </location>
</feature>
<feature type="domain" description="Exocyst component Exo84 C-terminal" evidence="8">
    <location>
        <begin position="546"/>
        <end position="715"/>
    </location>
</feature>
<sequence>MEDDVQGPQSLRKHRQTLMPPDANGGRGQKKGYGQLAVPGQGELPSVTQRDKEKVGNLVKKRFSSRPQVEDIYAAAANDEVPALPTNAADMIQHAGAQPSRTQQQQQQPPQPQKPVTQPQTDGRRPSEGRRDRGVVDKDVFLSQKFDAEAYIANQLGAATDVEISRFADKLASLQANLAQDKKDAMYRNYKTFLAVGNEIGTLGSELDQLRKLLNDLHIATTAMKEDADQFLAAQQPKAGSQLSVASVDSSSGSMKRSNSANRNSMLMLENMWAQELASLFKHVEGAQKYLPAVPGRHVIKESGGWYQLNAATWKPLQPVHLFLLNDHLLVATKKRHRQGENTLTVQPQRRLVADQCWPLQEIKLYDLDKQYKTGQQPGSTLCVRVVGGGGSHNNSFVFRTEKSEGGATLLAEFHRAREELKKHMPSKAETQLRHQDSMNYYAKETPSLSRNPNLLDHFTAARRTAHSRDASLDITGRTRSLREIDELMNDLDVKIAYRQFPDAVELIEKNLTTLEQQQQTVNAQTASSAERLVAMSTTAAVSADIAASASDELASQVLRMKLEQRVQELTDVLLHELSQDYLSRDEVQANVQLLISLRAGDKAKHTLLDSRRNLIRRRVKEVEFQGDIVGYITQVAIIHFRMVRSTIEIFAACYRDAPGTSSSLVEWAKNEIDSYILLFARQLFNITPESETYQACANVTRQESEQLKEVGLDLSFMLSPIYDANSDPQN</sequence>
<dbReference type="Gene3D" id="1.20.58.1220">
    <property type="entry name" value="Exo84p, C-terminal helical domain"/>
    <property type="match status" value="1"/>
</dbReference>
<dbReference type="SUPFAM" id="SSF50729">
    <property type="entry name" value="PH domain-like"/>
    <property type="match status" value="1"/>
</dbReference>
<name>A0A642UZG1_9ASCO</name>
<feature type="region of interest" description="Disordered" evidence="7">
    <location>
        <begin position="95"/>
        <end position="136"/>
    </location>
</feature>